<name>A0A3G9CSX8_METTE</name>
<dbReference type="EMBL" id="AP017646">
    <property type="protein sequence ID" value="BAW29308.1"/>
    <property type="molecule type" value="Genomic_DNA"/>
</dbReference>
<evidence type="ECO:0000256" key="1">
    <source>
        <dbReference type="SAM" id="Phobius"/>
    </source>
</evidence>
<keyword evidence="1" id="KW-1133">Transmembrane helix</keyword>
<sequence length="70" mass="7740">MKITGWGIKLLQMFVTVIVNVCILLILTLIYESGIFEWLEYDCFIFISGAICGSMTSSIAYLGKGGVNIQ</sequence>
<evidence type="ECO:0000313" key="2">
    <source>
        <dbReference type="EMBL" id="BAW29308.1"/>
    </source>
</evidence>
<dbReference type="AlphaFoldDB" id="A0A3G9CSX8"/>
<reference evidence="2 3" key="1">
    <citation type="submission" date="2016-09" db="EMBL/GenBank/DDBJ databases">
        <title>Complete Genome Sequence of Methanosarcina thermophila MT-1.</title>
        <authorList>
            <person name="Kouzuma A."/>
        </authorList>
    </citation>
    <scope>NUCLEOTIDE SEQUENCE [LARGE SCALE GENOMIC DNA]</scope>
    <source>
        <strain evidence="2 3">MT-1</strain>
    </source>
</reference>
<gene>
    <name evidence="2" type="ORF">MESMT1_1378</name>
</gene>
<accession>A0A3G9CSX8</accession>
<keyword evidence="1" id="KW-0472">Membrane</keyword>
<feature type="transmembrane region" description="Helical" evidence="1">
    <location>
        <begin position="43"/>
        <end position="63"/>
    </location>
</feature>
<proteinExistence type="predicted"/>
<feature type="transmembrane region" description="Helical" evidence="1">
    <location>
        <begin position="6"/>
        <end position="31"/>
    </location>
</feature>
<organism evidence="2 3">
    <name type="scientific">Methanosarcina thermophila</name>
    <dbReference type="NCBI Taxonomy" id="2210"/>
    <lineage>
        <taxon>Archaea</taxon>
        <taxon>Methanobacteriati</taxon>
        <taxon>Methanobacteriota</taxon>
        <taxon>Stenosarchaea group</taxon>
        <taxon>Methanomicrobia</taxon>
        <taxon>Methanosarcinales</taxon>
        <taxon>Methanosarcinaceae</taxon>
        <taxon>Methanosarcina</taxon>
    </lineage>
</organism>
<evidence type="ECO:0000313" key="3">
    <source>
        <dbReference type="Proteomes" id="UP000265557"/>
    </source>
</evidence>
<protein>
    <submittedName>
        <fullName evidence="2">Uncharacterized protein</fullName>
    </submittedName>
</protein>
<dbReference type="Proteomes" id="UP000265557">
    <property type="component" value="Chromosome"/>
</dbReference>
<keyword evidence="1" id="KW-0812">Transmembrane</keyword>